<keyword evidence="3" id="KW-1185">Reference proteome</keyword>
<sequence length="144" mass="16274">MRHRREATNIFDQDKRRLHQFDNVEIGVYHSAARIVWISSPVGGETLTGWTASNQIDGTPKRSQVRFVISGDCHDVVWSNLQPIRPTVRSNFSVDQICAISGKRIRMGFHCKVAHEPRTDKPKGKPAAAGKQIDEGRHLQRHNG</sequence>
<proteinExistence type="predicted"/>
<dbReference type="EMBL" id="BBWU01000028">
    <property type="protein sequence ID" value="GAO39215.1"/>
    <property type="molecule type" value="Genomic_DNA"/>
</dbReference>
<gene>
    <name evidence="2" type="ORF">SCH01S_28_00740</name>
</gene>
<evidence type="ECO:0000313" key="3">
    <source>
        <dbReference type="Proteomes" id="UP000033202"/>
    </source>
</evidence>
<accession>A0A0E9MQ08</accession>
<reference evidence="2 3" key="1">
    <citation type="submission" date="2015-04" db="EMBL/GenBank/DDBJ databases">
        <title>Whole genome shotgun sequence of Sphingomonas changbaiensis NBRC 104936.</title>
        <authorList>
            <person name="Katano-Makiyama Y."/>
            <person name="Hosoyama A."/>
            <person name="Hashimoto M."/>
            <person name="Noguchi M."/>
            <person name="Tsuchikane K."/>
            <person name="Ohji S."/>
            <person name="Yamazoe A."/>
            <person name="Ichikawa N."/>
            <person name="Kimura A."/>
            <person name="Fujita N."/>
        </authorList>
    </citation>
    <scope>NUCLEOTIDE SEQUENCE [LARGE SCALE GENOMIC DNA]</scope>
    <source>
        <strain evidence="2 3">NBRC 104936</strain>
    </source>
</reference>
<comment type="caution">
    <text evidence="2">The sequence shown here is derived from an EMBL/GenBank/DDBJ whole genome shotgun (WGS) entry which is preliminary data.</text>
</comment>
<name>A0A0E9MQ08_9SPHN</name>
<dbReference type="AlphaFoldDB" id="A0A0E9MQ08"/>
<evidence type="ECO:0000313" key="2">
    <source>
        <dbReference type="EMBL" id="GAO39215.1"/>
    </source>
</evidence>
<dbReference type="Proteomes" id="UP000033202">
    <property type="component" value="Unassembled WGS sequence"/>
</dbReference>
<protein>
    <submittedName>
        <fullName evidence="2">Uncharacterized protein</fullName>
    </submittedName>
</protein>
<organism evidence="2 3">
    <name type="scientific">Sphingomonas changbaiensis NBRC 104936</name>
    <dbReference type="NCBI Taxonomy" id="1219043"/>
    <lineage>
        <taxon>Bacteria</taxon>
        <taxon>Pseudomonadati</taxon>
        <taxon>Pseudomonadota</taxon>
        <taxon>Alphaproteobacteria</taxon>
        <taxon>Sphingomonadales</taxon>
        <taxon>Sphingomonadaceae</taxon>
        <taxon>Sphingomonas</taxon>
    </lineage>
</organism>
<evidence type="ECO:0000256" key="1">
    <source>
        <dbReference type="SAM" id="MobiDB-lite"/>
    </source>
</evidence>
<feature type="region of interest" description="Disordered" evidence="1">
    <location>
        <begin position="115"/>
        <end position="144"/>
    </location>
</feature>